<keyword evidence="11 17" id="KW-1133">Transmembrane helix</keyword>
<dbReference type="GO" id="GO:0005743">
    <property type="term" value="C:mitochondrial inner membrane"/>
    <property type="evidence" value="ECO:0007669"/>
    <property type="project" value="UniProtKB-SubCell"/>
</dbReference>
<evidence type="ECO:0000256" key="3">
    <source>
        <dbReference type="ARBA" id="ARBA00012944"/>
    </source>
</evidence>
<name>A0A343A4J0_9COLE</name>
<feature type="transmembrane region" description="Helical" evidence="17">
    <location>
        <begin position="140"/>
        <end position="159"/>
    </location>
</feature>
<evidence type="ECO:0000256" key="10">
    <source>
        <dbReference type="ARBA" id="ARBA00022982"/>
    </source>
</evidence>
<evidence type="ECO:0000313" key="21">
    <source>
        <dbReference type="EMBL" id="AOY39468.1"/>
    </source>
</evidence>
<evidence type="ECO:0000259" key="20">
    <source>
        <dbReference type="Pfam" id="PF06455"/>
    </source>
</evidence>
<dbReference type="Pfam" id="PF00361">
    <property type="entry name" value="Proton_antipo_M"/>
    <property type="match status" value="1"/>
</dbReference>
<keyword evidence="5 17" id="KW-0813">Transport</keyword>
<evidence type="ECO:0000256" key="8">
    <source>
        <dbReference type="ARBA" id="ARBA00022792"/>
    </source>
</evidence>
<dbReference type="GO" id="GO:0042773">
    <property type="term" value="P:ATP synthesis coupled electron transport"/>
    <property type="evidence" value="ECO:0007669"/>
    <property type="project" value="InterPro"/>
</dbReference>
<dbReference type="EMBL" id="KX035161">
    <property type="protein sequence ID" value="AOY39468.1"/>
    <property type="molecule type" value="Genomic_DNA"/>
</dbReference>
<evidence type="ECO:0000256" key="6">
    <source>
        <dbReference type="ARBA" id="ARBA00022660"/>
    </source>
</evidence>
<feature type="transmembrane region" description="Helical" evidence="17">
    <location>
        <begin position="359"/>
        <end position="380"/>
    </location>
</feature>
<keyword evidence="15 17" id="KW-0472">Membrane</keyword>
<keyword evidence="8" id="KW-0999">Mitochondrion inner membrane</keyword>
<accession>A0A343A4J0</accession>
<protein>
    <recommendedName>
        <fullName evidence="4 17">NADH-ubiquinone oxidoreductase chain 5</fullName>
        <ecNumber evidence="3 17">7.1.1.2</ecNumber>
    </recommendedName>
</protein>
<keyword evidence="9" id="KW-1278">Translocase</keyword>
<evidence type="ECO:0000256" key="15">
    <source>
        <dbReference type="ARBA" id="ARBA00023136"/>
    </source>
</evidence>
<evidence type="ECO:0000256" key="12">
    <source>
        <dbReference type="ARBA" id="ARBA00023027"/>
    </source>
</evidence>
<evidence type="ECO:0000256" key="2">
    <source>
        <dbReference type="ARBA" id="ARBA00004448"/>
    </source>
</evidence>
<feature type="transmembrane region" description="Helical" evidence="17">
    <location>
        <begin position="280"/>
        <end position="305"/>
    </location>
</feature>
<geneLocation type="mitochondrion" evidence="21"/>
<keyword evidence="7 17" id="KW-0812">Transmembrane</keyword>
<feature type="transmembrane region" description="Helical" evidence="17">
    <location>
        <begin position="7"/>
        <end position="24"/>
    </location>
</feature>
<feature type="transmembrane region" description="Helical" evidence="17">
    <location>
        <begin position="464"/>
        <end position="488"/>
    </location>
</feature>
<feature type="transmembrane region" description="Helical" evidence="17">
    <location>
        <begin position="165"/>
        <end position="185"/>
    </location>
</feature>
<feature type="domain" description="NADH-Ubiquinone oxidoreductase (complex I) chain 5 N-terminal" evidence="19">
    <location>
        <begin position="32"/>
        <end position="77"/>
    </location>
</feature>
<evidence type="ECO:0000256" key="14">
    <source>
        <dbReference type="ARBA" id="ARBA00023128"/>
    </source>
</evidence>
<feature type="transmembrane region" description="Helical" evidence="17">
    <location>
        <begin position="432"/>
        <end position="452"/>
    </location>
</feature>
<evidence type="ECO:0000256" key="11">
    <source>
        <dbReference type="ARBA" id="ARBA00022989"/>
    </source>
</evidence>
<evidence type="ECO:0000256" key="17">
    <source>
        <dbReference type="RuleBase" id="RU003404"/>
    </source>
</evidence>
<evidence type="ECO:0000256" key="4">
    <source>
        <dbReference type="ARBA" id="ARBA00021096"/>
    </source>
</evidence>
<feature type="transmembrane region" description="Helical" evidence="17">
    <location>
        <begin position="44"/>
        <end position="65"/>
    </location>
</feature>
<dbReference type="Pfam" id="PF00662">
    <property type="entry name" value="Proton_antipo_N"/>
    <property type="match status" value="1"/>
</dbReference>
<feature type="transmembrane region" description="Helical" evidence="17">
    <location>
        <begin position="528"/>
        <end position="544"/>
    </location>
</feature>
<evidence type="ECO:0000256" key="7">
    <source>
        <dbReference type="ARBA" id="ARBA00022692"/>
    </source>
</evidence>
<organism evidence="21">
    <name type="scientific">Cerophytidae sp. BMNH 900085</name>
    <dbReference type="NCBI Taxonomy" id="1903808"/>
    <lineage>
        <taxon>Eukaryota</taxon>
        <taxon>Metazoa</taxon>
        <taxon>Ecdysozoa</taxon>
        <taxon>Arthropoda</taxon>
        <taxon>Hexapoda</taxon>
        <taxon>Insecta</taxon>
        <taxon>Pterygota</taxon>
        <taxon>Neoptera</taxon>
        <taxon>Endopterygota</taxon>
        <taxon>Coleoptera</taxon>
        <taxon>Polyphaga</taxon>
        <taxon>Elateriformia</taxon>
        <taxon>Elateroidea</taxon>
        <taxon>Cerophytidae</taxon>
    </lineage>
</organism>
<dbReference type="GO" id="GO:0015990">
    <property type="term" value="P:electron transport coupled proton transport"/>
    <property type="evidence" value="ECO:0007669"/>
    <property type="project" value="TreeGrafter"/>
</dbReference>
<comment type="similarity">
    <text evidence="17">Belongs to the complex I subunit 5 family.</text>
</comment>
<reference evidence="21" key="1">
    <citation type="submission" date="2016-04" db="EMBL/GenBank/DDBJ databases">
        <title>Mitochondria of unsequenced beetle families.</title>
        <authorList>
            <person name="Linard B."/>
            <person name="Andujar C."/>
            <person name="Arribas P."/>
            <person name="Vogler A.P."/>
        </authorList>
    </citation>
    <scope>NUCLEOTIDE SEQUENCE</scope>
</reference>
<gene>
    <name evidence="21" type="primary">nad5</name>
</gene>
<dbReference type="InterPro" id="IPR003945">
    <property type="entry name" value="NU5C-like"/>
</dbReference>
<evidence type="ECO:0000256" key="13">
    <source>
        <dbReference type="ARBA" id="ARBA00023075"/>
    </source>
</evidence>
<feature type="transmembrane region" description="Helical" evidence="17">
    <location>
        <begin position="197"/>
        <end position="217"/>
    </location>
</feature>
<dbReference type="PANTHER" id="PTHR42829:SF2">
    <property type="entry name" value="NADH-UBIQUINONE OXIDOREDUCTASE CHAIN 5"/>
    <property type="match status" value="1"/>
</dbReference>
<comment type="catalytic activity">
    <reaction evidence="16 17">
        <text>a ubiquinone + NADH + 5 H(+)(in) = a ubiquinol + NAD(+) + 4 H(+)(out)</text>
        <dbReference type="Rhea" id="RHEA:29091"/>
        <dbReference type="Rhea" id="RHEA-COMP:9565"/>
        <dbReference type="Rhea" id="RHEA-COMP:9566"/>
        <dbReference type="ChEBI" id="CHEBI:15378"/>
        <dbReference type="ChEBI" id="CHEBI:16389"/>
        <dbReference type="ChEBI" id="CHEBI:17976"/>
        <dbReference type="ChEBI" id="CHEBI:57540"/>
        <dbReference type="ChEBI" id="CHEBI:57945"/>
        <dbReference type="EC" id="7.1.1.2"/>
    </reaction>
</comment>
<evidence type="ECO:0000259" key="19">
    <source>
        <dbReference type="Pfam" id="PF00662"/>
    </source>
</evidence>
<evidence type="ECO:0000259" key="18">
    <source>
        <dbReference type="Pfam" id="PF00361"/>
    </source>
</evidence>
<feature type="domain" description="NADH dehydrogenase subunit 5 C-terminal" evidence="20">
    <location>
        <begin position="375"/>
        <end position="544"/>
    </location>
</feature>
<feature type="transmembrane region" description="Helical" evidence="17">
    <location>
        <begin position="401"/>
        <end position="426"/>
    </location>
</feature>
<evidence type="ECO:0000256" key="16">
    <source>
        <dbReference type="ARBA" id="ARBA00049551"/>
    </source>
</evidence>
<comment type="function">
    <text evidence="17">Core subunit of the mitochondrial membrane respiratory chain NADH dehydrogenase (Complex I) which catalyzes electron transfer from NADH through the respiratory chain, using ubiquinone as an electron acceptor. Essential for the catalytic activity and assembly of complex I.</text>
</comment>
<comment type="function">
    <text evidence="1">Core subunit of the mitochondrial membrane respiratory chain NADH dehydrogenase (Complex I) that is believed to belong to the minimal assembly required for catalysis. Complex I functions in the transfer of electrons from NADH to the respiratory chain. The immediate electron acceptor for the enzyme is believed to be ubiquinone.</text>
</comment>
<sequence>MMILSMFFFLAFMLLMYLNLNIFLEFELLKLNSSMINMIFYFDWMSTLFISFVFFISSMIMLYSYDYMASDSYKKRFIYLVMLFILSMFFLIVSPNLISMLLGWDGLGLVSYCLVIYYPNMKSSMAGYITFLTNRLGDSFLLVSIFWMLNMSSWNFLLFQESGKMLVISFLIILACMTKSAQIPFSSWLPAAMAAPTPVSSLVHSSTLVTAGIYFLIRYEILIPLKIKNLFLLLGLLTMMLASLSANYEFDLKKIIALSTLSQLGFMMSILMMGNKSFAFFHLLIHALFKALMFMCAGAMIHNFLENQDIRFLGSMFIYMPMTSTLFILSNFSLCGIPFFSGFYSKDLIVEFSLITSNFFYILIYYLSVGLTVSYTIRLLKMMMMKNFNFFSSYFIIKEEYLMTLSMIMMYVFMIFSGISMSWLTINIPSYIFMPMINKILVLTMILSGYYFGNELYKLMNNNINYGVMLDHLINLPLLSLSFNLYFLKMSKLIFLNFDQGWLEFYGNKNLSFCVYNYSINLVTPKNNLILFLVFLLSWIFIIYV</sequence>
<feature type="transmembrane region" description="Helical" evidence="17">
    <location>
        <begin position="317"/>
        <end position="339"/>
    </location>
</feature>
<keyword evidence="6" id="KW-0679">Respiratory chain</keyword>
<keyword evidence="10" id="KW-0249">Electron transport</keyword>
<dbReference type="EC" id="7.1.1.2" evidence="3 17"/>
<keyword evidence="12 17" id="KW-0520">NAD</keyword>
<evidence type="ECO:0000256" key="9">
    <source>
        <dbReference type="ARBA" id="ARBA00022967"/>
    </source>
</evidence>
<evidence type="ECO:0000256" key="1">
    <source>
        <dbReference type="ARBA" id="ARBA00003257"/>
    </source>
</evidence>
<proteinExistence type="inferred from homology"/>
<comment type="subcellular location">
    <subcellularLocation>
        <location evidence="2">Mitochondrion inner membrane</location>
        <topology evidence="2">Multi-pass membrane protein</topology>
    </subcellularLocation>
</comment>
<dbReference type="GO" id="GO:0003954">
    <property type="term" value="F:NADH dehydrogenase activity"/>
    <property type="evidence" value="ECO:0007669"/>
    <property type="project" value="TreeGrafter"/>
</dbReference>
<keyword evidence="14 17" id="KW-0496">Mitochondrion</keyword>
<feature type="transmembrane region" description="Helical" evidence="17">
    <location>
        <begin position="77"/>
        <end position="95"/>
    </location>
</feature>
<dbReference type="PRINTS" id="PR01434">
    <property type="entry name" value="NADHDHGNASE5"/>
</dbReference>
<keyword evidence="13 17" id="KW-0830">Ubiquinone</keyword>
<dbReference type="InterPro" id="IPR001750">
    <property type="entry name" value="ND/Mrp_TM"/>
</dbReference>
<dbReference type="InterPro" id="IPR010934">
    <property type="entry name" value="NADH_DH_su5_C"/>
</dbReference>
<dbReference type="PANTHER" id="PTHR42829">
    <property type="entry name" value="NADH-UBIQUINONE OXIDOREDUCTASE CHAIN 5"/>
    <property type="match status" value="1"/>
</dbReference>
<evidence type="ECO:0000256" key="5">
    <source>
        <dbReference type="ARBA" id="ARBA00022448"/>
    </source>
</evidence>
<dbReference type="AlphaFoldDB" id="A0A343A4J0"/>
<feature type="domain" description="NADH:quinone oxidoreductase/Mrp antiporter transmembrane" evidence="18">
    <location>
        <begin position="94"/>
        <end position="371"/>
    </location>
</feature>
<dbReference type="InterPro" id="IPR001516">
    <property type="entry name" value="Proton_antipo_N"/>
</dbReference>
<feature type="transmembrane region" description="Helical" evidence="17">
    <location>
        <begin position="229"/>
        <end position="248"/>
    </location>
</feature>
<dbReference type="Pfam" id="PF06455">
    <property type="entry name" value="NADH5_C"/>
    <property type="match status" value="1"/>
</dbReference>
<dbReference type="GO" id="GO:0008137">
    <property type="term" value="F:NADH dehydrogenase (ubiquinone) activity"/>
    <property type="evidence" value="ECO:0007669"/>
    <property type="project" value="UniProtKB-EC"/>
</dbReference>